<sequence>MINRLLSLFINLRFKQKLILSYIVITIIPIIVLGGYSYEQSKRFIQKQVMSGMKDTVNTMADSMNDKIGKYNNMTDLIVFNSSIQRIFTNLYSDLANLSYDLRDHLEPLFQTILYLNKEITNLTVYTQTMPEYGSMIQSYERVKDTSWYKASHDSLIPVWAYDQGELFLTRRFSDYYVNHNFVLLTMKFNYVGLFGHLDSDMPEYGIVVADEQGDILFSQKTSHADEPELRAIDAQVAKEGVAKWNGAESFVVKREVPQSGWTIYYYAPVPYVSPGAGTIVGATVVIVLLCIAVLMLLIWLFSRTFLKQIVALNRNMRLVAQGNFTIDIRSSSRDEIGELTNRFGIMVKQINELIQEAYHNKLLQKEAELSILQSQINPHFLYNTLSVINWKALHLGAADISHVVTTLSRFYRTALNKGERMTPIRSELENTKCYVEIQLVMHDRNFDVDYAIDERLYDYWTLNFILQPIVENAILHGIDHKAEGRGSLTIKGLLMEKHVEFAVEDNGPGIGEEISSRLLTAASNGYGLKNVNDRIKLAFGDAYGIDIDSEEGRGTIITLRLPVEKRNS</sequence>
<evidence type="ECO:0000256" key="1">
    <source>
        <dbReference type="ARBA" id="ARBA00004236"/>
    </source>
</evidence>
<dbReference type="Pfam" id="PF02518">
    <property type="entry name" value="HATPase_c"/>
    <property type="match status" value="1"/>
</dbReference>
<evidence type="ECO:0000256" key="5">
    <source>
        <dbReference type="ARBA" id="ARBA00022777"/>
    </source>
</evidence>
<dbReference type="Pfam" id="PF00672">
    <property type="entry name" value="HAMP"/>
    <property type="match status" value="1"/>
</dbReference>
<dbReference type="EMBL" id="CAJVCE010000001">
    <property type="protein sequence ID" value="CAG7615499.1"/>
    <property type="molecule type" value="Genomic_DNA"/>
</dbReference>
<comment type="subcellular location">
    <subcellularLocation>
        <location evidence="1">Cell membrane</location>
    </subcellularLocation>
</comment>
<dbReference type="CDD" id="cd06225">
    <property type="entry name" value="HAMP"/>
    <property type="match status" value="1"/>
</dbReference>
<comment type="caution">
    <text evidence="11">The sequence shown here is derived from an EMBL/GenBank/DDBJ whole genome shotgun (WGS) entry which is preliminary data.</text>
</comment>
<dbReference type="Pfam" id="PF06580">
    <property type="entry name" value="His_kinase"/>
    <property type="match status" value="1"/>
</dbReference>
<keyword evidence="3" id="KW-0808">Transferase</keyword>
<protein>
    <recommendedName>
        <fullName evidence="13">Histidine kinase</fullName>
    </recommendedName>
</protein>
<feature type="domain" description="Histidine kinase" evidence="9">
    <location>
        <begin position="467"/>
        <end position="566"/>
    </location>
</feature>
<evidence type="ECO:0000256" key="2">
    <source>
        <dbReference type="ARBA" id="ARBA00022475"/>
    </source>
</evidence>
<dbReference type="InterPro" id="IPR050640">
    <property type="entry name" value="Bact_2-comp_sensor_kinase"/>
</dbReference>
<reference evidence="11 12" key="1">
    <citation type="submission" date="2021-06" db="EMBL/GenBank/DDBJ databases">
        <authorList>
            <person name="Criscuolo A."/>
        </authorList>
    </citation>
    <scope>NUCLEOTIDE SEQUENCE [LARGE SCALE GENOMIC DNA]</scope>
    <source>
        <strain evidence="12">CIP 111802</strain>
    </source>
</reference>
<keyword evidence="5" id="KW-0418">Kinase</keyword>
<evidence type="ECO:0000256" key="6">
    <source>
        <dbReference type="ARBA" id="ARBA00022840"/>
    </source>
</evidence>
<dbReference type="Proteomes" id="UP000730618">
    <property type="component" value="Unassembled WGS sequence"/>
</dbReference>
<name>A0ABM8VA66_9BACL</name>
<dbReference type="PANTHER" id="PTHR34220">
    <property type="entry name" value="SENSOR HISTIDINE KINASE YPDA"/>
    <property type="match status" value="1"/>
</dbReference>
<organism evidence="11 12">
    <name type="scientific">Paenibacillus allorhizosphaerae</name>
    <dbReference type="NCBI Taxonomy" id="2849866"/>
    <lineage>
        <taxon>Bacteria</taxon>
        <taxon>Bacillati</taxon>
        <taxon>Bacillota</taxon>
        <taxon>Bacilli</taxon>
        <taxon>Bacillales</taxon>
        <taxon>Paenibacillaceae</taxon>
        <taxon>Paenibacillus</taxon>
    </lineage>
</organism>
<dbReference type="SMART" id="SM00304">
    <property type="entry name" value="HAMP"/>
    <property type="match status" value="1"/>
</dbReference>
<dbReference type="InterPro" id="IPR005467">
    <property type="entry name" value="His_kinase_dom"/>
</dbReference>
<keyword evidence="12" id="KW-1185">Reference proteome</keyword>
<keyword evidence="7 8" id="KW-0472">Membrane</keyword>
<evidence type="ECO:0000256" key="3">
    <source>
        <dbReference type="ARBA" id="ARBA00022679"/>
    </source>
</evidence>
<keyword evidence="6" id="KW-0067">ATP-binding</keyword>
<evidence type="ECO:0000313" key="12">
    <source>
        <dbReference type="Proteomes" id="UP000730618"/>
    </source>
</evidence>
<keyword evidence="4" id="KW-0547">Nucleotide-binding</keyword>
<feature type="transmembrane region" description="Helical" evidence="8">
    <location>
        <begin position="280"/>
        <end position="302"/>
    </location>
</feature>
<dbReference type="InterPro" id="IPR003594">
    <property type="entry name" value="HATPase_dom"/>
</dbReference>
<evidence type="ECO:0000256" key="4">
    <source>
        <dbReference type="ARBA" id="ARBA00022741"/>
    </source>
</evidence>
<evidence type="ECO:0000259" key="10">
    <source>
        <dbReference type="PROSITE" id="PS50885"/>
    </source>
</evidence>
<dbReference type="PANTHER" id="PTHR34220:SF7">
    <property type="entry name" value="SENSOR HISTIDINE KINASE YPDA"/>
    <property type="match status" value="1"/>
</dbReference>
<gene>
    <name evidence="11" type="ORF">PAECIP111802_00175</name>
</gene>
<evidence type="ECO:0008006" key="13">
    <source>
        <dbReference type="Google" id="ProtNLM"/>
    </source>
</evidence>
<dbReference type="PROSITE" id="PS50885">
    <property type="entry name" value="HAMP"/>
    <property type="match status" value="1"/>
</dbReference>
<feature type="domain" description="HAMP" evidence="10">
    <location>
        <begin position="304"/>
        <end position="356"/>
    </location>
</feature>
<dbReference type="RefSeq" id="WP_218096563.1">
    <property type="nucleotide sequence ID" value="NZ_CAJVCE010000001.1"/>
</dbReference>
<keyword evidence="2" id="KW-1003">Cell membrane</keyword>
<evidence type="ECO:0000259" key="9">
    <source>
        <dbReference type="PROSITE" id="PS50109"/>
    </source>
</evidence>
<feature type="transmembrane region" description="Helical" evidence="8">
    <location>
        <begin position="20"/>
        <end position="38"/>
    </location>
</feature>
<dbReference type="InterPro" id="IPR003660">
    <property type="entry name" value="HAMP_dom"/>
</dbReference>
<dbReference type="InterPro" id="IPR010559">
    <property type="entry name" value="Sig_transdc_His_kin_internal"/>
</dbReference>
<evidence type="ECO:0000313" key="11">
    <source>
        <dbReference type="EMBL" id="CAG7615499.1"/>
    </source>
</evidence>
<dbReference type="SMART" id="SM00387">
    <property type="entry name" value="HATPase_c"/>
    <property type="match status" value="1"/>
</dbReference>
<evidence type="ECO:0000256" key="8">
    <source>
        <dbReference type="SAM" id="Phobius"/>
    </source>
</evidence>
<keyword evidence="8" id="KW-0812">Transmembrane</keyword>
<accession>A0ABM8VA66</accession>
<dbReference type="PROSITE" id="PS50109">
    <property type="entry name" value="HIS_KIN"/>
    <property type="match status" value="1"/>
</dbReference>
<keyword evidence="8" id="KW-1133">Transmembrane helix</keyword>
<proteinExistence type="predicted"/>
<evidence type="ECO:0000256" key="7">
    <source>
        <dbReference type="ARBA" id="ARBA00023136"/>
    </source>
</evidence>